<dbReference type="KEGG" id="dya:Dyak_GE29176"/>
<feature type="compositionally biased region" description="Low complexity" evidence="1">
    <location>
        <begin position="443"/>
        <end position="452"/>
    </location>
</feature>
<feature type="compositionally biased region" description="Low complexity" evidence="1">
    <location>
        <begin position="69"/>
        <end position="99"/>
    </location>
</feature>
<dbReference type="Proteomes" id="UP000002282">
    <property type="component" value="Unassembled WGS sequence"/>
</dbReference>
<feature type="compositionally biased region" description="Polar residues" evidence="1">
    <location>
        <begin position="249"/>
        <end position="265"/>
    </location>
</feature>
<sequence length="508" mass="52170">MQSKLAKKGVNRQKKQTKREHDKKRKTSLFRRISSKRANAEMQQYSAGTSSPTTPSARNLSPLDSSYHSSCCQSAANSSSQSTSPSSSSPNTPTGSSGSNHGGNTGSASVAPSALSVQLPAAPPPTQLVLLPHVGAVVGNSPTSVGNVPVSPTGVVPQLYQRPSTLHGLKHKLHAATAVIAGGGNANNPAGGLKTLHTTSNNSLPNRRKSVGHIPLSPLARTPSPSPLPSSPTRSPSPLAFPLVGHQPGASNTTQSYSPGSTLPTLQTAVNANTKKAGFARTKSAEPSSPLLRRALSPDRLHPRSAETKISPLCCSPPIKQPNTPTSAQPLQLLLAASEESQKQTAMATVLSTTAAGTDPSATAVVTLANCEPLPRIAEEKDSPTSTQDSSSVSEGFMPAIEEFAEGESSSSPTQTLEKPTKIKATEQPEMEPAGKSKKVDQGKTTTPGTPKTKPHNSGCKTSMTTTKPASPSVTISTAPRKDTTVATGGGTSGPGGSAATSSAKQRK</sequence>
<gene>
    <name evidence="2" type="primary">Dyak\GE29176</name>
    <name evidence="2" type="synonym">GE29176</name>
    <name evidence="2" type="ORF">Dyak_GE29176</name>
</gene>
<feature type="compositionally biased region" description="Gly residues" evidence="1">
    <location>
        <begin position="488"/>
        <end position="497"/>
    </location>
</feature>
<keyword evidence="3" id="KW-1185">Reference proteome</keyword>
<reference evidence="2 3" key="1">
    <citation type="journal article" date="2007" name="Nature">
        <title>Evolution of genes and genomes on the Drosophila phylogeny.</title>
        <authorList>
            <consortium name="Drosophila 12 Genomes Consortium"/>
            <person name="Clark A.G."/>
            <person name="Eisen M.B."/>
            <person name="Smith D.R."/>
            <person name="Bergman C.M."/>
            <person name="Oliver B."/>
            <person name="Markow T.A."/>
            <person name="Kaufman T.C."/>
            <person name="Kellis M."/>
            <person name="Gelbart W."/>
            <person name="Iyer V.N."/>
            <person name="Pollard D.A."/>
            <person name="Sackton T.B."/>
            <person name="Larracuente A.M."/>
            <person name="Singh N.D."/>
            <person name="Abad J.P."/>
            <person name="Abt D.N."/>
            <person name="Adryan B."/>
            <person name="Aguade M."/>
            <person name="Akashi H."/>
            <person name="Anderson W.W."/>
            <person name="Aquadro C.F."/>
            <person name="Ardell D.H."/>
            <person name="Arguello R."/>
            <person name="Artieri C.G."/>
            <person name="Barbash D.A."/>
            <person name="Barker D."/>
            <person name="Barsanti P."/>
            <person name="Batterham P."/>
            <person name="Batzoglou S."/>
            <person name="Begun D."/>
            <person name="Bhutkar A."/>
            <person name="Blanco E."/>
            <person name="Bosak S.A."/>
            <person name="Bradley R.K."/>
            <person name="Brand A.D."/>
            <person name="Brent M.R."/>
            <person name="Brooks A.N."/>
            <person name="Brown R.H."/>
            <person name="Butlin R.K."/>
            <person name="Caggese C."/>
            <person name="Calvi B.R."/>
            <person name="Bernardo de Carvalho A."/>
            <person name="Caspi A."/>
            <person name="Castrezana S."/>
            <person name="Celniker S.E."/>
            <person name="Chang J.L."/>
            <person name="Chapple C."/>
            <person name="Chatterji S."/>
            <person name="Chinwalla A."/>
            <person name="Civetta A."/>
            <person name="Clifton S.W."/>
            <person name="Comeron J.M."/>
            <person name="Costello J.C."/>
            <person name="Coyne J.A."/>
            <person name="Daub J."/>
            <person name="David R.G."/>
            <person name="Delcher A.L."/>
            <person name="Delehaunty K."/>
            <person name="Do C.B."/>
            <person name="Ebling H."/>
            <person name="Edwards K."/>
            <person name="Eickbush T."/>
            <person name="Evans J.D."/>
            <person name="Filipski A."/>
            <person name="Findeiss S."/>
            <person name="Freyhult E."/>
            <person name="Fulton L."/>
            <person name="Fulton R."/>
            <person name="Garcia A.C."/>
            <person name="Gardiner A."/>
            <person name="Garfield D.A."/>
            <person name="Garvin B.E."/>
            <person name="Gibson G."/>
            <person name="Gilbert D."/>
            <person name="Gnerre S."/>
            <person name="Godfrey J."/>
            <person name="Good R."/>
            <person name="Gotea V."/>
            <person name="Gravely B."/>
            <person name="Greenberg A.J."/>
            <person name="Griffiths-Jones S."/>
            <person name="Gross S."/>
            <person name="Guigo R."/>
            <person name="Gustafson E.A."/>
            <person name="Haerty W."/>
            <person name="Hahn M.W."/>
            <person name="Halligan D.L."/>
            <person name="Halpern A.L."/>
            <person name="Halter G.M."/>
            <person name="Han M.V."/>
            <person name="Heger A."/>
            <person name="Hillier L."/>
            <person name="Hinrichs A.S."/>
            <person name="Holmes I."/>
            <person name="Hoskins R.A."/>
            <person name="Hubisz M.J."/>
            <person name="Hultmark D."/>
            <person name="Huntley M.A."/>
            <person name="Jaffe D.B."/>
            <person name="Jagadeeshan S."/>
            <person name="Jeck W.R."/>
            <person name="Johnson J."/>
            <person name="Jones C.D."/>
            <person name="Jordan W.C."/>
            <person name="Karpen G.H."/>
            <person name="Kataoka E."/>
            <person name="Keightley P.D."/>
            <person name="Kheradpour P."/>
            <person name="Kirkness E.F."/>
            <person name="Koerich L.B."/>
            <person name="Kristiansen K."/>
            <person name="Kudrna D."/>
            <person name="Kulathinal R.J."/>
            <person name="Kumar S."/>
            <person name="Kwok R."/>
            <person name="Lander E."/>
            <person name="Langley C.H."/>
            <person name="Lapoint R."/>
            <person name="Lazzaro B.P."/>
            <person name="Lee S.J."/>
            <person name="Levesque L."/>
            <person name="Li R."/>
            <person name="Lin C.F."/>
            <person name="Lin M.F."/>
            <person name="Lindblad-Toh K."/>
            <person name="Llopart A."/>
            <person name="Long M."/>
            <person name="Low L."/>
            <person name="Lozovsky E."/>
            <person name="Lu J."/>
            <person name="Luo M."/>
            <person name="Machado C.A."/>
            <person name="Makalowski W."/>
            <person name="Marzo M."/>
            <person name="Matsuda M."/>
            <person name="Matzkin L."/>
            <person name="McAllister B."/>
            <person name="McBride C.S."/>
            <person name="McKernan B."/>
            <person name="McKernan K."/>
            <person name="Mendez-Lago M."/>
            <person name="Minx P."/>
            <person name="Mollenhauer M.U."/>
            <person name="Montooth K."/>
            <person name="Mount S.M."/>
            <person name="Mu X."/>
            <person name="Myers E."/>
            <person name="Negre B."/>
            <person name="Newfeld S."/>
            <person name="Nielsen R."/>
            <person name="Noor M.A."/>
            <person name="O'Grady P."/>
            <person name="Pachter L."/>
            <person name="Papaceit M."/>
            <person name="Parisi M.J."/>
            <person name="Parisi M."/>
            <person name="Parts L."/>
            <person name="Pedersen J.S."/>
            <person name="Pesole G."/>
            <person name="Phillippy A.M."/>
            <person name="Ponting C.P."/>
            <person name="Pop M."/>
            <person name="Porcelli D."/>
            <person name="Powell J.R."/>
            <person name="Prohaska S."/>
            <person name="Pruitt K."/>
            <person name="Puig M."/>
            <person name="Quesneville H."/>
            <person name="Ram K.R."/>
            <person name="Rand D."/>
            <person name="Rasmussen M.D."/>
            <person name="Reed L.K."/>
            <person name="Reenan R."/>
            <person name="Reily A."/>
            <person name="Remington K.A."/>
            <person name="Rieger T.T."/>
            <person name="Ritchie M.G."/>
            <person name="Robin C."/>
            <person name="Rogers Y.H."/>
            <person name="Rohde C."/>
            <person name="Rozas J."/>
            <person name="Rubenfield M.J."/>
            <person name="Ruiz A."/>
            <person name="Russo S."/>
            <person name="Salzberg S.L."/>
            <person name="Sanchez-Gracia A."/>
            <person name="Saranga D.J."/>
            <person name="Sato H."/>
            <person name="Schaeffer S.W."/>
            <person name="Schatz M.C."/>
            <person name="Schlenke T."/>
            <person name="Schwartz R."/>
            <person name="Segarra C."/>
            <person name="Singh R.S."/>
            <person name="Sirot L."/>
            <person name="Sirota M."/>
            <person name="Sisneros N.B."/>
            <person name="Smith C.D."/>
            <person name="Smith T.F."/>
            <person name="Spieth J."/>
            <person name="Stage D.E."/>
            <person name="Stark A."/>
            <person name="Stephan W."/>
            <person name="Strausberg R.L."/>
            <person name="Strempel S."/>
            <person name="Sturgill D."/>
            <person name="Sutton G."/>
            <person name="Sutton G.G."/>
            <person name="Tao W."/>
            <person name="Teichmann S."/>
            <person name="Tobari Y.N."/>
            <person name="Tomimura Y."/>
            <person name="Tsolas J.M."/>
            <person name="Valente V.L."/>
            <person name="Venter E."/>
            <person name="Venter J.C."/>
            <person name="Vicario S."/>
            <person name="Vieira F.G."/>
            <person name="Vilella A.J."/>
            <person name="Villasante A."/>
            <person name="Walenz B."/>
            <person name="Wang J."/>
            <person name="Wasserman M."/>
            <person name="Watts T."/>
            <person name="Wilson D."/>
            <person name="Wilson R.K."/>
            <person name="Wing R.A."/>
            <person name="Wolfner M.F."/>
            <person name="Wong A."/>
            <person name="Wong G.K."/>
            <person name="Wu C.I."/>
            <person name="Wu G."/>
            <person name="Yamamoto D."/>
            <person name="Yang H.P."/>
            <person name="Yang S.P."/>
            <person name="Yorke J.A."/>
            <person name="Yoshida K."/>
            <person name="Zdobnov E."/>
            <person name="Zhang P."/>
            <person name="Zhang Y."/>
            <person name="Zimin A.V."/>
            <person name="Baldwin J."/>
            <person name="Abdouelleil A."/>
            <person name="Abdulkadir J."/>
            <person name="Abebe A."/>
            <person name="Abera B."/>
            <person name="Abreu J."/>
            <person name="Acer S.C."/>
            <person name="Aftuck L."/>
            <person name="Alexander A."/>
            <person name="An P."/>
            <person name="Anderson E."/>
            <person name="Anderson S."/>
            <person name="Arachi H."/>
            <person name="Azer M."/>
            <person name="Bachantsang P."/>
            <person name="Barry A."/>
            <person name="Bayul T."/>
            <person name="Berlin A."/>
            <person name="Bessette D."/>
            <person name="Bloom T."/>
            <person name="Blye J."/>
            <person name="Boguslavskiy L."/>
            <person name="Bonnet C."/>
            <person name="Boukhgalter B."/>
            <person name="Bourzgui I."/>
            <person name="Brown A."/>
            <person name="Cahill P."/>
            <person name="Channer S."/>
            <person name="Cheshatsang Y."/>
            <person name="Chuda L."/>
            <person name="Citroen M."/>
            <person name="Collymore A."/>
            <person name="Cooke P."/>
            <person name="Costello M."/>
            <person name="D'Aco K."/>
            <person name="Daza R."/>
            <person name="De Haan G."/>
            <person name="DeGray S."/>
            <person name="DeMaso C."/>
            <person name="Dhargay N."/>
            <person name="Dooley K."/>
            <person name="Dooley E."/>
            <person name="Doricent M."/>
            <person name="Dorje P."/>
            <person name="Dorjee K."/>
            <person name="Dupes A."/>
            <person name="Elong R."/>
            <person name="Falk J."/>
            <person name="Farina A."/>
            <person name="Faro S."/>
            <person name="Ferguson D."/>
            <person name="Fisher S."/>
            <person name="Foley C.D."/>
            <person name="Franke A."/>
            <person name="Friedrich D."/>
            <person name="Gadbois L."/>
            <person name="Gearin G."/>
            <person name="Gearin C.R."/>
            <person name="Giannoukos G."/>
            <person name="Goode T."/>
            <person name="Graham J."/>
            <person name="Grandbois E."/>
            <person name="Grewal S."/>
            <person name="Gyaltsen K."/>
            <person name="Hafez N."/>
            <person name="Hagos B."/>
            <person name="Hall J."/>
            <person name="Henson C."/>
            <person name="Hollinger A."/>
            <person name="Honan T."/>
            <person name="Huard M.D."/>
            <person name="Hughes L."/>
            <person name="Hurhula B."/>
            <person name="Husby M.E."/>
            <person name="Kamat A."/>
            <person name="Kanga B."/>
            <person name="Kashin S."/>
            <person name="Khazanovich D."/>
            <person name="Kisner P."/>
            <person name="Lance K."/>
            <person name="Lara M."/>
            <person name="Lee W."/>
            <person name="Lennon N."/>
            <person name="Letendre F."/>
            <person name="LeVine R."/>
            <person name="Lipovsky A."/>
            <person name="Liu X."/>
            <person name="Liu J."/>
            <person name="Liu S."/>
            <person name="Lokyitsang T."/>
            <person name="Lokyitsang Y."/>
            <person name="Lubonja R."/>
            <person name="Lui A."/>
            <person name="MacDonald P."/>
            <person name="Magnisalis V."/>
            <person name="Maru K."/>
            <person name="Matthews C."/>
            <person name="McCusker W."/>
            <person name="McDonough S."/>
            <person name="Mehta T."/>
            <person name="Meldrim J."/>
            <person name="Meneus L."/>
            <person name="Mihai O."/>
            <person name="Mihalev A."/>
            <person name="Mihova T."/>
            <person name="Mittelman R."/>
            <person name="Mlenga V."/>
            <person name="Montmayeur A."/>
            <person name="Mulrain L."/>
            <person name="Navidi A."/>
            <person name="Naylor J."/>
            <person name="Negash T."/>
            <person name="Nguyen T."/>
            <person name="Nguyen N."/>
            <person name="Nicol R."/>
            <person name="Norbu C."/>
            <person name="Norbu N."/>
            <person name="Novod N."/>
            <person name="O'Neill B."/>
            <person name="Osman S."/>
            <person name="Markiewicz E."/>
            <person name="Oyono O.L."/>
            <person name="Patti C."/>
            <person name="Phunkhang P."/>
            <person name="Pierre F."/>
            <person name="Priest M."/>
            <person name="Raghuraman S."/>
            <person name="Rege F."/>
            <person name="Reyes R."/>
            <person name="Rise C."/>
            <person name="Rogov P."/>
            <person name="Ross K."/>
            <person name="Ryan E."/>
            <person name="Settipalli S."/>
            <person name="Shea T."/>
            <person name="Sherpa N."/>
            <person name="Shi L."/>
            <person name="Shih D."/>
            <person name="Sparrow T."/>
            <person name="Spaulding J."/>
            <person name="Stalker J."/>
            <person name="Stange-Thomann N."/>
            <person name="Stavropoulos S."/>
            <person name="Stone C."/>
            <person name="Strader C."/>
            <person name="Tesfaye S."/>
            <person name="Thomson T."/>
            <person name="Thoulutsang Y."/>
            <person name="Thoulutsang D."/>
            <person name="Topham K."/>
            <person name="Topping I."/>
            <person name="Tsamla T."/>
            <person name="Vassiliev H."/>
            <person name="Vo A."/>
            <person name="Wangchuk T."/>
            <person name="Wangdi T."/>
            <person name="Weiand M."/>
            <person name="Wilkinson J."/>
            <person name="Wilson A."/>
            <person name="Yadav S."/>
            <person name="Young G."/>
            <person name="Yu Q."/>
            <person name="Zembek L."/>
            <person name="Zhong D."/>
            <person name="Zimmer A."/>
            <person name="Zwirko Z."/>
            <person name="Jaffe D.B."/>
            <person name="Alvarez P."/>
            <person name="Brockman W."/>
            <person name="Butler J."/>
            <person name="Chin C."/>
            <person name="Gnerre S."/>
            <person name="Grabherr M."/>
            <person name="Kleber M."/>
            <person name="Mauceli E."/>
            <person name="MacCallum I."/>
        </authorList>
    </citation>
    <scope>NUCLEOTIDE SEQUENCE [LARGE SCALE GENOMIC DNA]</scope>
    <source>
        <strain evidence="3">Tai18E2 / Tucson 14021-0261.01</strain>
    </source>
</reference>
<dbReference type="OrthoDB" id="10070999at2759"/>
<dbReference type="EMBL" id="CH891737">
    <property type="protein sequence ID" value="KRK05252.1"/>
    <property type="molecule type" value="Genomic_DNA"/>
</dbReference>
<feature type="region of interest" description="Disordered" evidence="1">
    <location>
        <begin position="1"/>
        <end position="112"/>
    </location>
</feature>
<feature type="compositionally biased region" description="Basic and acidic residues" evidence="1">
    <location>
        <begin position="419"/>
        <end position="442"/>
    </location>
</feature>
<reference evidence="2 3" key="2">
    <citation type="journal article" date="2007" name="PLoS Biol.">
        <title>Principles of genome evolution in the Drosophila melanogaster species group.</title>
        <authorList>
            <person name="Ranz J.M."/>
            <person name="Maurin D."/>
            <person name="Chan Y.S."/>
            <person name="von Grotthuss M."/>
            <person name="Hillier L.W."/>
            <person name="Roote J."/>
            <person name="Ashburner M."/>
            <person name="Bergman C.M."/>
        </authorList>
    </citation>
    <scope>NUCLEOTIDE SEQUENCE [LARGE SCALE GENOMIC DNA]</scope>
    <source>
        <strain evidence="3">Tai18E2 / Tucson 14021-0261.01</strain>
    </source>
</reference>
<evidence type="ECO:0000256" key="1">
    <source>
        <dbReference type="SAM" id="MobiDB-lite"/>
    </source>
</evidence>
<proteinExistence type="predicted"/>
<accession>A0A0R1EDJ7</accession>
<feature type="compositionally biased region" description="Basic residues" evidence="1">
    <location>
        <begin position="1"/>
        <end position="35"/>
    </location>
</feature>
<organism evidence="2 3">
    <name type="scientific">Drosophila yakuba</name>
    <name type="common">Fruit fly</name>
    <dbReference type="NCBI Taxonomy" id="7245"/>
    <lineage>
        <taxon>Eukaryota</taxon>
        <taxon>Metazoa</taxon>
        <taxon>Ecdysozoa</taxon>
        <taxon>Arthropoda</taxon>
        <taxon>Hexapoda</taxon>
        <taxon>Insecta</taxon>
        <taxon>Pterygota</taxon>
        <taxon>Neoptera</taxon>
        <taxon>Endopterygota</taxon>
        <taxon>Diptera</taxon>
        <taxon>Brachycera</taxon>
        <taxon>Muscomorpha</taxon>
        <taxon>Ephydroidea</taxon>
        <taxon>Drosophilidae</taxon>
        <taxon>Drosophila</taxon>
        <taxon>Sophophora</taxon>
    </lineage>
</organism>
<feature type="compositionally biased region" description="Polar residues" evidence="1">
    <location>
        <begin position="459"/>
        <end position="478"/>
    </location>
</feature>
<feature type="compositionally biased region" description="Low complexity" evidence="1">
    <location>
        <begin position="498"/>
        <end position="508"/>
    </location>
</feature>
<dbReference type="AlphaFoldDB" id="A0A0R1EDJ7"/>
<feature type="compositionally biased region" description="Low complexity" evidence="1">
    <location>
        <begin position="231"/>
        <end position="240"/>
    </location>
</feature>
<feature type="compositionally biased region" description="Low complexity" evidence="1">
    <location>
        <begin position="384"/>
        <end position="394"/>
    </location>
</feature>
<evidence type="ECO:0000313" key="3">
    <source>
        <dbReference type="Proteomes" id="UP000002282"/>
    </source>
</evidence>
<feature type="compositionally biased region" description="Polar residues" evidence="1">
    <location>
        <begin position="57"/>
        <end position="68"/>
    </location>
</feature>
<protein>
    <submittedName>
        <fullName evidence="2">Uncharacterized protein</fullName>
    </submittedName>
</protein>
<feature type="compositionally biased region" description="Polar residues" evidence="1">
    <location>
        <begin position="196"/>
        <end position="205"/>
    </location>
</feature>
<feature type="region of interest" description="Disordered" evidence="1">
    <location>
        <begin position="190"/>
        <end position="265"/>
    </location>
</feature>
<feature type="region of interest" description="Disordered" evidence="1">
    <location>
        <begin position="375"/>
        <end position="508"/>
    </location>
</feature>
<feature type="compositionally biased region" description="Polar residues" evidence="1">
    <location>
        <begin position="408"/>
        <end position="418"/>
    </location>
</feature>
<evidence type="ECO:0000313" key="2">
    <source>
        <dbReference type="EMBL" id="KRK05252.1"/>
    </source>
</evidence>
<name>A0A0R1EDJ7_DROYA</name>